<dbReference type="InParanoid" id="A0A0D2UMC9"/>
<dbReference type="Gene3D" id="3.40.50.720">
    <property type="entry name" value="NAD(P)-binding Rossmann-like Domain"/>
    <property type="match status" value="1"/>
</dbReference>
<dbReference type="OMA" id="SHFHGKN"/>
<sequence>MSDTFNPAIPTTSNDGKSTGRFGYRTPAEEVVTELGIDLSDRVAIITGASSGLGQETARVLALKGARIILAIRNLEAGQKVAQEIQQSTGNTKIEAMLVDLTSLKSIKEFADTFLAKKLPLNLLVNNAGVMANPTRETTADGFEMQFGTNHLGHFYLTQLLTPALVAAAPSRVVAVSSLGHTFSPVVFDDINWEKSYDRWLAYGHSKTANALFALELNKRLSPKGVIAVSLHPGGAATNLSRHIPRDYAISQGWMNEDGTMNSVFKTVEQCSSTTVYCAIAPEVLEHGGAYFEDCNLGVPAPHASDPQAAAKLWEVSEKLISNALKQ</sequence>
<dbReference type="OrthoDB" id="191139at2759"/>
<dbReference type="GO" id="GO:0016491">
    <property type="term" value="F:oxidoreductase activity"/>
    <property type="evidence" value="ECO:0007669"/>
    <property type="project" value="UniProtKB-KW"/>
</dbReference>
<organism evidence="3 4">
    <name type="scientific">Capsaspora owczarzaki (strain ATCC 30864)</name>
    <dbReference type="NCBI Taxonomy" id="595528"/>
    <lineage>
        <taxon>Eukaryota</taxon>
        <taxon>Filasterea</taxon>
        <taxon>Capsaspora</taxon>
    </lineage>
</organism>
<dbReference type="STRING" id="595528.A0A0D2UMC9"/>
<name>A0A0D2UMC9_CAPO3</name>
<feature type="region of interest" description="Disordered" evidence="2">
    <location>
        <begin position="1"/>
        <end position="23"/>
    </location>
</feature>
<proteinExistence type="predicted"/>
<feature type="compositionally biased region" description="Polar residues" evidence="2">
    <location>
        <begin position="1"/>
        <end position="17"/>
    </location>
</feature>
<dbReference type="Pfam" id="PF00106">
    <property type="entry name" value="adh_short"/>
    <property type="match status" value="1"/>
</dbReference>
<dbReference type="PANTHER" id="PTHR43157:SF31">
    <property type="entry name" value="PHOSPHATIDYLINOSITOL-GLYCAN BIOSYNTHESIS CLASS F PROTEIN"/>
    <property type="match status" value="1"/>
</dbReference>
<gene>
    <name evidence="3" type="ORF">CAOG_006571</name>
</gene>
<dbReference type="PANTHER" id="PTHR43157">
    <property type="entry name" value="PHOSPHATIDYLINOSITOL-GLYCAN BIOSYNTHESIS CLASS F PROTEIN-RELATED"/>
    <property type="match status" value="1"/>
</dbReference>
<evidence type="ECO:0000256" key="1">
    <source>
        <dbReference type="ARBA" id="ARBA00023002"/>
    </source>
</evidence>
<evidence type="ECO:0000256" key="2">
    <source>
        <dbReference type="SAM" id="MobiDB-lite"/>
    </source>
</evidence>
<dbReference type="eggNOG" id="KOG1208">
    <property type="taxonomic scope" value="Eukaryota"/>
</dbReference>
<keyword evidence="1" id="KW-0560">Oxidoreductase</keyword>
<dbReference type="FunCoup" id="A0A0D2UMC9">
    <property type="interactions" value="116"/>
</dbReference>
<dbReference type="NCBIfam" id="NF004846">
    <property type="entry name" value="PRK06197.1"/>
    <property type="match status" value="1"/>
</dbReference>
<evidence type="ECO:0000313" key="3">
    <source>
        <dbReference type="EMBL" id="KJE96216.1"/>
    </source>
</evidence>
<evidence type="ECO:0000313" key="4">
    <source>
        <dbReference type="Proteomes" id="UP000008743"/>
    </source>
</evidence>
<dbReference type="SUPFAM" id="SSF51735">
    <property type="entry name" value="NAD(P)-binding Rossmann-fold domains"/>
    <property type="match status" value="1"/>
</dbReference>
<dbReference type="InterPro" id="IPR036291">
    <property type="entry name" value="NAD(P)-bd_dom_sf"/>
</dbReference>
<dbReference type="AlphaFoldDB" id="A0A0D2UMC9"/>
<reference evidence="4" key="1">
    <citation type="submission" date="2011-02" db="EMBL/GenBank/DDBJ databases">
        <title>The Genome Sequence of Capsaspora owczarzaki ATCC 30864.</title>
        <authorList>
            <person name="Russ C."/>
            <person name="Cuomo C."/>
            <person name="Burger G."/>
            <person name="Gray M.W."/>
            <person name="Holland P.W.H."/>
            <person name="King N."/>
            <person name="Lang F.B.F."/>
            <person name="Roger A.J."/>
            <person name="Ruiz-Trillo I."/>
            <person name="Young S.K."/>
            <person name="Zeng Q."/>
            <person name="Gargeya S."/>
            <person name="Alvarado L."/>
            <person name="Berlin A."/>
            <person name="Chapman S.B."/>
            <person name="Chen Z."/>
            <person name="Freedman E."/>
            <person name="Gellesch M."/>
            <person name="Goldberg J."/>
            <person name="Griggs A."/>
            <person name="Gujja S."/>
            <person name="Heilman E."/>
            <person name="Heiman D."/>
            <person name="Howarth C."/>
            <person name="Mehta T."/>
            <person name="Neiman D."/>
            <person name="Pearson M."/>
            <person name="Roberts A."/>
            <person name="Saif S."/>
            <person name="Shea T."/>
            <person name="Shenoy N."/>
            <person name="Sisk P."/>
            <person name="Stolte C."/>
            <person name="Sykes S."/>
            <person name="White J."/>
            <person name="Yandava C."/>
            <person name="Haas B."/>
            <person name="Nusbaum C."/>
            <person name="Birren B."/>
        </authorList>
    </citation>
    <scope>NUCLEOTIDE SEQUENCE</scope>
    <source>
        <strain evidence="4">ATCC 30864</strain>
    </source>
</reference>
<dbReference type="Proteomes" id="UP000008743">
    <property type="component" value="Unassembled WGS sequence"/>
</dbReference>
<dbReference type="RefSeq" id="XP_004345320.1">
    <property type="nucleotide sequence ID" value="XM_004345270.2"/>
</dbReference>
<protein>
    <submittedName>
        <fullName evidence="3">Short-chain dehydrogenase/reductase SDR</fullName>
    </submittedName>
</protein>
<dbReference type="EMBL" id="KE346370">
    <property type="protein sequence ID" value="KJE96216.1"/>
    <property type="molecule type" value="Genomic_DNA"/>
</dbReference>
<keyword evidence="4" id="KW-1185">Reference proteome</keyword>
<dbReference type="CDD" id="cd05327">
    <property type="entry name" value="retinol-DH_like_SDR_c_like"/>
    <property type="match status" value="1"/>
</dbReference>
<dbReference type="PhylomeDB" id="A0A0D2UMC9"/>
<dbReference type="PRINTS" id="PR00081">
    <property type="entry name" value="GDHRDH"/>
</dbReference>
<accession>A0A0D2UMC9</accession>
<dbReference type="InterPro" id="IPR002347">
    <property type="entry name" value="SDR_fam"/>
</dbReference>